<dbReference type="SUPFAM" id="SSF56281">
    <property type="entry name" value="Metallo-hydrolase/oxidoreductase"/>
    <property type="match status" value="1"/>
</dbReference>
<dbReference type="InterPro" id="IPR036866">
    <property type="entry name" value="RibonucZ/Hydroxyglut_hydro"/>
</dbReference>
<dbReference type="PANTHER" id="PTHR42951:SF22">
    <property type="entry name" value="METALLO BETA-LACTAMASE SUPERFAMILY LIPOPROTEIN"/>
    <property type="match status" value="1"/>
</dbReference>
<protein>
    <submittedName>
        <fullName evidence="2">Glyoxylase-like metal-dependent hydrolase (Beta-lactamase superfamily II)</fullName>
    </submittedName>
</protein>
<comment type="caution">
    <text evidence="2">The sequence shown here is derived from an EMBL/GenBank/DDBJ whole genome shotgun (WGS) entry which is preliminary data.</text>
</comment>
<name>A0ABV2LV69_9FLAO</name>
<dbReference type="Proteomes" id="UP001549146">
    <property type="component" value="Unassembled WGS sequence"/>
</dbReference>
<feature type="domain" description="Metallo-beta-lactamase" evidence="1">
    <location>
        <begin position="20"/>
        <end position="214"/>
    </location>
</feature>
<evidence type="ECO:0000313" key="3">
    <source>
        <dbReference type="Proteomes" id="UP001549146"/>
    </source>
</evidence>
<organism evidence="2 3">
    <name type="scientific">Moheibacter stercoris</name>
    <dbReference type="NCBI Taxonomy" id="1628251"/>
    <lineage>
        <taxon>Bacteria</taxon>
        <taxon>Pseudomonadati</taxon>
        <taxon>Bacteroidota</taxon>
        <taxon>Flavobacteriia</taxon>
        <taxon>Flavobacteriales</taxon>
        <taxon>Weeksellaceae</taxon>
        <taxon>Moheibacter</taxon>
    </lineage>
</organism>
<dbReference type="Gene3D" id="3.60.15.10">
    <property type="entry name" value="Ribonuclease Z/Hydroxyacylglutathione hydrolase-like"/>
    <property type="match status" value="1"/>
</dbReference>
<dbReference type="RefSeq" id="WP_354509696.1">
    <property type="nucleotide sequence ID" value="NZ_JBEPMO010000013.1"/>
</dbReference>
<proteinExistence type="predicted"/>
<reference evidence="2 3" key="1">
    <citation type="submission" date="2024-06" db="EMBL/GenBank/DDBJ databases">
        <title>Genomic Encyclopedia of Type Strains, Phase IV (KMG-IV): sequencing the most valuable type-strain genomes for metagenomic binning, comparative biology and taxonomic classification.</title>
        <authorList>
            <person name="Goeker M."/>
        </authorList>
    </citation>
    <scope>NUCLEOTIDE SEQUENCE [LARGE SCALE GENOMIC DNA]</scope>
    <source>
        <strain evidence="2 3">DSM 29388</strain>
    </source>
</reference>
<keyword evidence="3" id="KW-1185">Reference proteome</keyword>
<dbReference type="CDD" id="cd07726">
    <property type="entry name" value="ST1585-like_MBL-fold"/>
    <property type="match status" value="1"/>
</dbReference>
<dbReference type="EMBL" id="JBEPMO010000013">
    <property type="protein sequence ID" value="MET3732456.1"/>
    <property type="molecule type" value="Genomic_DNA"/>
</dbReference>
<dbReference type="SMART" id="SM00849">
    <property type="entry name" value="Lactamase_B"/>
    <property type="match status" value="1"/>
</dbReference>
<sequence length="302" mass="34303">MLPVGEIHTIDLDFLEESSSIASFIIQSNDGLILIESGPETTFEHLKEALAFKGFDWTEIKHVFLTHIHFDHAGAAWKFAENGAKIYVHPIGLPHLVNPEKLWNSAKMIYQDEMDRLWGNMEPISEELMIPADDGDVFTIGDVKIQVHYTPGHAVHHNAYQIGDVVFTGDVAGVKIGDGPVVPPCPPPDIHVELWLDSIQKLKNCQPKTLYLTHFGPIHQVNEHLDELENILKDWANWMKPQYDSGKTPDEITPEFMQYTKAQLINAGVSEQNLIKYEYANPSWMSVTGLLRYWKLKEQGRI</sequence>
<accession>A0ABV2LV69</accession>
<evidence type="ECO:0000313" key="2">
    <source>
        <dbReference type="EMBL" id="MET3732456.1"/>
    </source>
</evidence>
<dbReference type="InterPro" id="IPR037482">
    <property type="entry name" value="ST1585_MBL-fold"/>
</dbReference>
<gene>
    <name evidence="2" type="ORF">ABID46_002045</name>
</gene>
<dbReference type="InterPro" id="IPR050855">
    <property type="entry name" value="NDM-1-like"/>
</dbReference>
<dbReference type="PANTHER" id="PTHR42951">
    <property type="entry name" value="METALLO-BETA-LACTAMASE DOMAIN-CONTAINING"/>
    <property type="match status" value="1"/>
</dbReference>
<evidence type="ECO:0000259" key="1">
    <source>
        <dbReference type="SMART" id="SM00849"/>
    </source>
</evidence>
<dbReference type="Pfam" id="PF00753">
    <property type="entry name" value="Lactamase_B"/>
    <property type="match status" value="1"/>
</dbReference>
<dbReference type="InterPro" id="IPR001279">
    <property type="entry name" value="Metallo-B-lactamas"/>
</dbReference>